<dbReference type="Proteomes" id="UP000243588">
    <property type="component" value="Unassembled WGS sequence"/>
</dbReference>
<gene>
    <name evidence="1" type="ORF">SAMN05421818_11833</name>
</gene>
<name>A0A1G8FQS9_9FLAO</name>
<protein>
    <submittedName>
        <fullName evidence="1">Uncharacterized protein</fullName>
    </submittedName>
</protein>
<dbReference type="RefSeq" id="WP_090409716.1">
    <property type="nucleotide sequence ID" value="NZ_FNDQ01000018.1"/>
</dbReference>
<proteinExistence type="predicted"/>
<dbReference type="InterPro" id="IPR043749">
    <property type="entry name" value="DUF5694"/>
</dbReference>
<evidence type="ECO:0000313" key="2">
    <source>
        <dbReference type="Proteomes" id="UP000243588"/>
    </source>
</evidence>
<accession>A0A1G8FQS9</accession>
<organism evidence="1 2">
    <name type="scientific">Myroides phaeus</name>
    <dbReference type="NCBI Taxonomy" id="702745"/>
    <lineage>
        <taxon>Bacteria</taxon>
        <taxon>Pseudomonadati</taxon>
        <taxon>Bacteroidota</taxon>
        <taxon>Flavobacteriia</taxon>
        <taxon>Flavobacteriales</taxon>
        <taxon>Flavobacteriaceae</taxon>
        <taxon>Myroides</taxon>
    </lineage>
</organism>
<evidence type="ECO:0000313" key="1">
    <source>
        <dbReference type="EMBL" id="SDH84454.1"/>
    </source>
</evidence>
<sequence>MRNTIAFILVLFFTTVFSQEKINVILIGTVHFNNPGFDRGKVIDIDILNSSKQEDLEKITNKIVQKYNPDKVFVESSYENRENLNKQYLLYVDNKPFYNLDSIQKNFFKRYYSENEIFQLGFRLAKKSKNNAIYSIDYNLEQRYDLIESETNKNTLIDPTSFSNRIKTLSDFTNNCVAKNSLSDVFVCINSKEQRELNKGAYISILNRLNNDDTFFGSDFVASWYKRNLIMYSYVQNQVSIGDKNIVIIVGAGHAAMFYDFIKNDSNFNLIDFNEVME</sequence>
<dbReference type="AlphaFoldDB" id="A0A1G8FQS9"/>
<dbReference type="Pfam" id="PF18950">
    <property type="entry name" value="DUF5694"/>
    <property type="match status" value="1"/>
</dbReference>
<reference evidence="2" key="1">
    <citation type="submission" date="2016-10" db="EMBL/GenBank/DDBJ databases">
        <authorList>
            <person name="Varghese N."/>
            <person name="Submissions S."/>
        </authorList>
    </citation>
    <scope>NUCLEOTIDE SEQUENCE [LARGE SCALE GENOMIC DNA]</scope>
    <source>
        <strain evidence="2">DSM 23313</strain>
    </source>
</reference>
<keyword evidence="2" id="KW-1185">Reference proteome</keyword>
<dbReference type="EMBL" id="FNDQ01000018">
    <property type="protein sequence ID" value="SDH84454.1"/>
    <property type="molecule type" value="Genomic_DNA"/>
</dbReference>